<evidence type="ECO:0000313" key="2">
    <source>
        <dbReference type="Proteomes" id="UP001596383"/>
    </source>
</evidence>
<accession>A0ABD5SLU2</accession>
<dbReference type="RefSeq" id="WP_273737528.1">
    <property type="nucleotide sequence ID" value="NZ_JAQIVI010000083.1"/>
</dbReference>
<gene>
    <name evidence="1" type="ORF">ACFQE6_05265</name>
</gene>
<sequence length="49" mass="5820">MYRSIFNDDEMEFPWLGRLEIGSDDPVARYDQTFMMLDDVEGLEEVESQ</sequence>
<organism evidence="1 2">
    <name type="scientific">Natrinema soli</name>
    <dbReference type="NCBI Taxonomy" id="1930624"/>
    <lineage>
        <taxon>Archaea</taxon>
        <taxon>Methanobacteriati</taxon>
        <taxon>Methanobacteriota</taxon>
        <taxon>Stenosarchaea group</taxon>
        <taxon>Halobacteria</taxon>
        <taxon>Halobacteriales</taxon>
        <taxon>Natrialbaceae</taxon>
        <taxon>Natrinema</taxon>
    </lineage>
</organism>
<reference evidence="1 2" key="1">
    <citation type="journal article" date="2019" name="Int. J. Syst. Evol. Microbiol.">
        <title>The Global Catalogue of Microorganisms (GCM) 10K type strain sequencing project: providing services to taxonomists for standard genome sequencing and annotation.</title>
        <authorList>
            <consortium name="The Broad Institute Genomics Platform"/>
            <consortium name="The Broad Institute Genome Sequencing Center for Infectious Disease"/>
            <person name="Wu L."/>
            <person name="Ma J."/>
        </authorList>
    </citation>
    <scope>NUCLEOTIDE SEQUENCE [LARGE SCALE GENOMIC DNA]</scope>
    <source>
        <strain evidence="1 2">LMG 29247</strain>
    </source>
</reference>
<evidence type="ECO:0000313" key="1">
    <source>
        <dbReference type="EMBL" id="MFC6764463.1"/>
    </source>
</evidence>
<keyword evidence="2" id="KW-1185">Reference proteome</keyword>
<protein>
    <submittedName>
        <fullName evidence="1">Uncharacterized protein</fullName>
    </submittedName>
</protein>
<dbReference type="Proteomes" id="UP001596383">
    <property type="component" value="Unassembled WGS sequence"/>
</dbReference>
<dbReference type="AlphaFoldDB" id="A0ABD5SLU2"/>
<proteinExistence type="predicted"/>
<comment type="caution">
    <text evidence="1">The sequence shown here is derived from an EMBL/GenBank/DDBJ whole genome shotgun (WGS) entry which is preliminary data.</text>
</comment>
<dbReference type="EMBL" id="JBHSWV010000083">
    <property type="protein sequence ID" value="MFC6764463.1"/>
    <property type="molecule type" value="Genomic_DNA"/>
</dbReference>
<name>A0ABD5SLU2_9EURY</name>